<sequence>MKLVKINEVVNKNLCIGCGICTNFSKDSKIDYNNEGFLTINDYKHVSDEISEETLVNDVCPGIKTYANENRNDYIWGDYNDIYLGYSSNEEIRFKGSSGGTITQTLVYLIENNLVDYVIHIQEDKENVLGNKVVVTNDINKIINNTGSKYCPASPLNEVLMNLDKNLKYAFVGRPCDIVALRNYEKINPDIKDIIVYKISFFCAGTPSIEGTMKILEKFSLKMDDVVEFGYRGNGWPGFTTAVNKEGKEFKMPYDDSWGKVLNRYLHPRCKVCPDGVGMAADLVFGDGWDCDEKGYPIFTEGSGKSLVVVRNNLGQSLINRLISDKKIKVEIFNKENLKFVQPYQYERRTTLTSRVNAMKLFNKAVPKYENGIKKSSQYQSNKKKIRTFLGTIKRIINKRI</sequence>
<dbReference type="PROSITE" id="PS51379">
    <property type="entry name" value="4FE4S_FER_2"/>
    <property type="match status" value="1"/>
</dbReference>
<gene>
    <name evidence="2" type="ORF">CTLFYP3_00684</name>
</gene>
<dbReference type="InterPro" id="IPR045220">
    <property type="entry name" value="FRHB/FDHB/HCAR-like"/>
</dbReference>
<dbReference type="PANTHER" id="PTHR31332">
    <property type="entry name" value="7-HYDROXYMETHYL CHLOROPHYLL A REDUCTASE, CHLOROPLASTIC"/>
    <property type="match status" value="1"/>
</dbReference>
<dbReference type="Pfam" id="PF04432">
    <property type="entry name" value="FrhB_FdhB_C"/>
    <property type="match status" value="1"/>
</dbReference>
<dbReference type="GO" id="GO:0033354">
    <property type="term" value="P:chlorophyll cycle"/>
    <property type="evidence" value="ECO:0007669"/>
    <property type="project" value="TreeGrafter"/>
</dbReference>
<dbReference type="RefSeq" id="WP_156625050.1">
    <property type="nucleotide sequence ID" value="NZ_CACRTO010000006.1"/>
</dbReference>
<dbReference type="InterPro" id="IPR017896">
    <property type="entry name" value="4Fe4S_Fe-S-bd"/>
</dbReference>
<dbReference type="EMBL" id="CACRTO010000006">
    <property type="protein sequence ID" value="VYT78898.1"/>
    <property type="molecule type" value="Genomic_DNA"/>
</dbReference>
<evidence type="ECO:0000313" key="2">
    <source>
        <dbReference type="EMBL" id="VYT78898.1"/>
    </source>
</evidence>
<reference evidence="2" key="1">
    <citation type="submission" date="2019-11" db="EMBL/GenBank/DDBJ databases">
        <authorList>
            <person name="Feng L."/>
        </authorList>
    </citation>
    <scope>NUCLEOTIDE SEQUENCE</scope>
    <source>
        <strain evidence="2">CTertiumLFYP3</strain>
    </source>
</reference>
<protein>
    <submittedName>
        <fullName evidence="2">Coenzyme F420-reducing hydrogenase subunit beta</fullName>
    </submittedName>
</protein>
<accession>A0A6N2ZM02</accession>
<proteinExistence type="predicted"/>
<dbReference type="PANTHER" id="PTHR31332:SF0">
    <property type="entry name" value="7-HYDROXYMETHYL CHLOROPHYLL A REDUCTASE, CHLOROPLASTIC"/>
    <property type="match status" value="1"/>
</dbReference>
<dbReference type="AlphaFoldDB" id="A0A6N2ZM02"/>
<evidence type="ECO:0000259" key="1">
    <source>
        <dbReference type="PROSITE" id="PS51379"/>
    </source>
</evidence>
<feature type="domain" description="4Fe-4S ferredoxin-type" evidence="1">
    <location>
        <begin position="6"/>
        <end position="35"/>
    </location>
</feature>
<dbReference type="InterPro" id="IPR007525">
    <property type="entry name" value="FrhB_FdhB_C"/>
</dbReference>
<dbReference type="InterPro" id="IPR007516">
    <property type="entry name" value="Co_F420_Hydgase/DH_bsu_N"/>
</dbReference>
<name>A0A6N2ZM02_9CLOT</name>
<dbReference type="Pfam" id="PF04422">
    <property type="entry name" value="FrhB_FdhB_N"/>
    <property type="match status" value="1"/>
</dbReference>
<dbReference type="GO" id="GO:0090415">
    <property type="term" value="F:7-hydroxymethyl chlorophyll a reductase activity"/>
    <property type="evidence" value="ECO:0007669"/>
    <property type="project" value="TreeGrafter"/>
</dbReference>
<organism evidence="2">
    <name type="scientific">Clostridium tertium</name>
    <dbReference type="NCBI Taxonomy" id="1559"/>
    <lineage>
        <taxon>Bacteria</taxon>
        <taxon>Bacillati</taxon>
        <taxon>Bacillota</taxon>
        <taxon>Clostridia</taxon>
        <taxon>Eubacteriales</taxon>
        <taxon>Clostridiaceae</taxon>
        <taxon>Clostridium</taxon>
    </lineage>
</organism>